<sequence>MSVTETEEKTSAKSPVMRFITYLLDKQIHFIVLGLAIAYLAYSWFSIQVKYTQIQSYDFMGAISISYRDTNLYFFRDTGDSRPVIASQTSDRLLEYRDWNSSITVNGNSLKLWDTSNGYNVDSQNAKLYQSMSRNDWVVFKEVTLGPDPKRVLVEYYYRNDKRASDVSLELGHYGNFVSTKVNKDNFEAVVGSGLYVVTPKAGQASGQTGLEPSVIGWGTTQSQTPRYLVNLKINTAALKNVELAIKNGSDVSEQGTLQNVVTTYSLKSISLNQRVLLASEEIIWQDLSN</sequence>
<protein>
    <submittedName>
        <fullName evidence="2">Uncharacterized protein</fullName>
    </submittedName>
</protein>
<evidence type="ECO:0000256" key="1">
    <source>
        <dbReference type="SAM" id="Phobius"/>
    </source>
</evidence>
<evidence type="ECO:0000313" key="5">
    <source>
        <dbReference type="Proteomes" id="UP001431572"/>
    </source>
</evidence>
<proteinExistence type="predicted"/>
<keyword evidence="5" id="KW-1185">Reference proteome</keyword>
<dbReference type="Proteomes" id="UP001431572">
    <property type="component" value="Chromosome 1"/>
</dbReference>
<keyword evidence="1" id="KW-0812">Transmembrane</keyword>
<evidence type="ECO:0000313" key="3">
    <source>
        <dbReference type="EMBL" id="WJW66961.1"/>
    </source>
</evidence>
<name>A0A8T7M0U8_9CHLR</name>
<keyword evidence="1" id="KW-1133">Transmembrane helix</keyword>
<dbReference type="EMBL" id="JACATZ010000001">
    <property type="protein sequence ID" value="NWJ45081.1"/>
    <property type="molecule type" value="Genomic_DNA"/>
</dbReference>
<dbReference type="Proteomes" id="UP000521676">
    <property type="component" value="Unassembled WGS sequence"/>
</dbReference>
<gene>
    <name evidence="2" type="ORF">HXX08_04295</name>
    <name evidence="3" type="ORF">OZ401_000207</name>
</gene>
<reference evidence="3" key="2">
    <citation type="journal article" date="2024" name="Nature">
        <title>Anoxygenic phototroph of the Chloroflexota uses a type I reaction centre.</title>
        <authorList>
            <person name="Tsuji J.M."/>
            <person name="Shaw N.A."/>
            <person name="Nagashima S."/>
            <person name="Venkiteswaran J.J."/>
            <person name="Schiff S.L."/>
            <person name="Watanabe T."/>
            <person name="Fukui M."/>
            <person name="Hanada S."/>
            <person name="Tank M."/>
            <person name="Neufeld J.D."/>
        </authorList>
    </citation>
    <scope>NUCLEOTIDE SEQUENCE</scope>
    <source>
        <strain evidence="3">L227-S17</strain>
    </source>
</reference>
<keyword evidence="1" id="KW-0472">Membrane</keyword>
<dbReference type="RefSeq" id="WP_341468854.1">
    <property type="nucleotide sequence ID" value="NZ_CP128399.1"/>
</dbReference>
<evidence type="ECO:0000313" key="4">
    <source>
        <dbReference type="Proteomes" id="UP000521676"/>
    </source>
</evidence>
<reference evidence="2 4" key="1">
    <citation type="submission" date="2020-06" db="EMBL/GenBank/DDBJ databases">
        <title>Anoxygenic phototrophic Chloroflexota member uses a Type I reaction center.</title>
        <authorList>
            <person name="Tsuji J.M."/>
            <person name="Shaw N.A."/>
            <person name="Nagashima S."/>
            <person name="Venkiteswaran J."/>
            <person name="Schiff S.L."/>
            <person name="Hanada S."/>
            <person name="Tank M."/>
            <person name="Neufeld J.D."/>
        </authorList>
    </citation>
    <scope>NUCLEOTIDE SEQUENCE [LARGE SCALE GENOMIC DNA]</scope>
    <source>
        <strain evidence="2">L227-S17</strain>
    </source>
</reference>
<dbReference type="AlphaFoldDB" id="A0A8T7M0U8"/>
<organism evidence="2 4">
    <name type="scientific">Candidatus Chlorohelix allophototropha</name>
    <dbReference type="NCBI Taxonomy" id="3003348"/>
    <lineage>
        <taxon>Bacteria</taxon>
        <taxon>Bacillati</taxon>
        <taxon>Chloroflexota</taxon>
        <taxon>Chloroflexia</taxon>
        <taxon>Candidatus Chloroheliales</taxon>
        <taxon>Candidatus Chloroheliaceae</taxon>
        <taxon>Candidatus Chlorohelix</taxon>
    </lineage>
</organism>
<feature type="transmembrane region" description="Helical" evidence="1">
    <location>
        <begin position="27"/>
        <end position="45"/>
    </location>
</feature>
<dbReference type="EMBL" id="CP128399">
    <property type="protein sequence ID" value="WJW66961.1"/>
    <property type="molecule type" value="Genomic_DNA"/>
</dbReference>
<accession>A0A8T7M0U8</accession>
<evidence type="ECO:0000313" key="2">
    <source>
        <dbReference type="EMBL" id="NWJ45081.1"/>
    </source>
</evidence>